<dbReference type="RefSeq" id="WP_213399990.1">
    <property type="nucleotide sequence ID" value="NZ_JAHBMK020000001.1"/>
</dbReference>
<proteinExistence type="predicted"/>
<reference evidence="1" key="1">
    <citation type="submission" date="2023-07" db="EMBL/GenBank/DDBJ databases">
        <title>Biological control against Fusarium languescens, the causal agent of wilt in Jalapeno peppers, by a novel bacterial subspecies: Bacillus cabrialesii subsp. tritici TSO2.</title>
        <authorList>
            <person name="Montoya-Martinez A.C."/>
            <person name="Figueroa-Brambila K.M."/>
            <person name="Escalante-Beltran A."/>
            <person name="Lopez-Montoya N.D."/>
            <person name="Valenzuela-Ruiz V."/>
            <person name="Parra-Cota F.I."/>
            <person name="Estrada Alvarado M.I."/>
            <person name="De Los Santos Villalobos S."/>
        </authorList>
    </citation>
    <scope>NUCLEOTIDE SEQUENCE</scope>
    <source>
        <strain evidence="1">TSO2</strain>
    </source>
</reference>
<dbReference type="NCBIfam" id="TIGR01538">
    <property type="entry name" value="portal_SPP1"/>
    <property type="match status" value="1"/>
</dbReference>
<dbReference type="InterPro" id="IPR021145">
    <property type="entry name" value="Portal_protein_SPP1_Gp6-like"/>
</dbReference>
<gene>
    <name evidence="1" type="ORF">KHP33_014830</name>
</gene>
<dbReference type="InterPro" id="IPR006428">
    <property type="entry name" value="Portal_SPP1-type"/>
</dbReference>
<dbReference type="Proteomes" id="UP001177121">
    <property type="component" value="Unassembled WGS sequence"/>
</dbReference>
<sequence length="461" mass="53083">MNKFLNYLRNNEIDGTIIDQIITEHKPIKEKAIAQYERYKTSVAGVPILQREAAQFEDFETGAVRRIDHLVNNRLNNAFDAEIVDTKVGYMFGHPISYETEKDGENKNTALAEQINRFNTVNNIADADSEWGKKAAISGYGARLAYIAPDGSERVANVNPWEAVFIAENDITEPSFALRYYTVFDWVNNESIQREKVTFYDDKKAYFFEKSEGNWKLIDKKPHMFDYCPLFGLPNNDEQMGDAEKVIQLIDAYDRTLSDASNEIEQLRLAYLILKGAGMDDEEIQQLKKNGVFELFGKDDDVKFLTKDINDTMIENHLNRLEENILRFAKSVNFSDESFGGNVTGVAMKYKLMALENKCITMERKMTAALRYQYKLLCSAWAKKSNVKPDDYLKVWFSFKRNLPSNILEEAEIAAELKGQVSEETRLSMLSFVDDVQYEIERMKAEQDAYDLDDEKDNDDS</sequence>
<protein>
    <submittedName>
        <fullName evidence="1">Phage portal protein</fullName>
    </submittedName>
</protein>
<evidence type="ECO:0000313" key="1">
    <source>
        <dbReference type="EMBL" id="MDO8226105.1"/>
    </source>
</evidence>
<name>A0ABT9DN17_9BACI</name>
<accession>A0ABT9DN17</accession>
<dbReference type="Pfam" id="PF05133">
    <property type="entry name" value="SPP1_portal"/>
    <property type="match status" value="1"/>
</dbReference>
<organism evidence="1 2">
    <name type="scientific">Bacillus cabrialesii subsp. tritici</name>
    <dbReference type="NCBI Taxonomy" id="2944916"/>
    <lineage>
        <taxon>Bacteria</taxon>
        <taxon>Bacillati</taxon>
        <taxon>Bacillota</taxon>
        <taxon>Bacilli</taxon>
        <taxon>Bacillales</taxon>
        <taxon>Bacillaceae</taxon>
        <taxon>Bacillus</taxon>
        <taxon>Bacillus cabrialesii</taxon>
    </lineage>
</organism>
<comment type="caution">
    <text evidence="1">The sequence shown here is derived from an EMBL/GenBank/DDBJ whole genome shotgun (WGS) entry which is preliminary data.</text>
</comment>
<dbReference type="EMBL" id="JAHBMK020000001">
    <property type="protein sequence ID" value="MDO8226105.1"/>
    <property type="molecule type" value="Genomic_DNA"/>
</dbReference>
<keyword evidence="2" id="KW-1185">Reference proteome</keyword>
<evidence type="ECO:0000313" key="2">
    <source>
        <dbReference type="Proteomes" id="UP001177121"/>
    </source>
</evidence>